<keyword evidence="1" id="KW-0808">Transferase</keyword>
<dbReference type="Gene3D" id="3.40.50.150">
    <property type="entry name" value="Vaccinia Virus protein VP39"/>
    <property type="match status" value="1"/>
</dbReference>
<proteinExistence type="predicted"/>
<organism evidence="1">
    <name type="scientific">Candidatus Moduliflexus flocculans</name>
    <dbReference type="NCBI Taxonomy" id="1499966"/>
    <lineage>
        <taxon>Bacteria</taxon>
        <taxon>Candidatus Moduliflexota</taxon>
        <taxon>Candidatus Moduliflexia</taxon>
        <taxon>Candidatus Moduliflexales</taxon>
        <taxon>Candidatus Moduliflexaceae</taxon>
    </lineage>
</organism>
<evidence type="ECO:0000313" key="1">
    <source>
        <dbReference type="EMBL" id="GAK50558.1"/>
    </source>
</evidence>
<evidence type="ECO:0000313" key="2">
    <source>
        <dbReference type="Proteomes" id="UP000030700"/>
    </source>
</evidence>
<reference evidence="1" key="1">
    <citation type="journal article" date="2015" name="PeerJ">
        <title>First genomic representation of candidate bacterial phylum KSB3 points to enhanced environmental sensing as a trigger of wastewater bulking.</title>
        <authorList>
            <person name="Sekiguchi Y."/>
            <person name="Ohashi A."/>
            <person name="Parks D.H."/>
            <person name="Yamauchi T."/>
            <person name="Tyson G.W."/>
            <person name="Hugenholtz P."/>
        </authorList>
    </citation>
    <scope>NUCLEOTIDE SEQUENCE [LARGE SCALE GENOMIC DNA]</scope>
</reference>
<accession>A0A0S6VZE6</accession>
<dbReference type="InterPro" id="IPR029063">
    <property type="entry name" value="SAM-dependent_MTases_sf"/>
</dbReference>
<dbReference type="EMBL" id="DF820456">
    <property type="protein sequence ID" value="GAK50558.1"/>
    <property type="molecule type" value="Genomic_DNA"/>
</dbReference>
<name>A0A0S6VZE6_9BACT</name>
<dbReference type="Pfam" id="PF13578">
    <property type="entry name" value="Methyltransf_24"/>
    <property type="match status" value="1"/>
</dbReference>
<dbReference type="Proteomes" id="UP000030700">
    <property type="component" value="Unassembled WGS sequence"/>
</dbReference>
<dbReference type="GO" id="GO:0008168">
    <property type="term" value="F:methyltransferase activity"/>
    <property type="evidence" value="ECO:0007669"/>
    <property type="project" value="UniProtKB-KW"/>
</dbReference>
<sequence>MPITHQGTICYSIEELLQRTHLPPSAVRPCLEDASFAGALRLNDSVYITEDALSDFFARCFSYAGVAPSCYAMPDDLQHAASPWAKTLLEMYRHPFAFGTSLSPQQGRVLHTLVANIQPRNIVEIGSFIGISSIWMAAGFSQDNTDGTLHAIDLFYEIMPCYPYRSGYLKDPLSFAESAANAAHLAERIRFYRMNSYEVGRQIDTLFDFPIDLLFIDGDHSIRGCMNDFALFAPSVSPGGIIVLHDIYPDVCGYKGPRYLLDHVIQDTPEFKVIELATTPRNYGMAIIQKTAHHTRPWHSFGYWKLAHIRLKARIQKTRTWKIFKAHPFVNILKKAL</sequence>
<dbReference type="SUPFAM" id="SSF53335">
    <property type="entry name" value="S-adenosyl-L-methionine-dependent methyltransferases"/>
    <property type="match status" value="1"/>
</dbReference>
<dbReference type="GO" id="GO:0032259">
    <property type="term" value="P:methylation"/>
    <property type="evidence" value="ECO:0007669"/>
    <property type="project" value="UniProtKB-KW"/>
</dbReference>
<dbReference type="STRING" id="1499966.U14_01790"/>
<dbReference type="HOGENOM" id="CLU_854433_0_0_0"/>
<protein>
    <submittedName>
        <fullName evidence="1">O-methyltransferase</fullName>
    </submittedName>
</protein>
<dbReference type="AlphaFoldDB" id="A0A0S6VZE6"/>
<keyword evidence="1" id="KW-0489">Methyltransferase</keyword>
<gene>
    <name evidence="1" type="ORF">U14_01790</name>
</gene>
<keyword evidence="2" id="KW-1185">Reference proteome</keyword>